<dbReference type="Pfam" id="PF22636">
    <property type="entry name" value="FlK"/>
    <property type="match status" value="1"/>
</dbReference>
<accession>A0ABV9K4P0</accession>
<evidence type="ECO:0000313" key="2">
    <source>
        <dbReference type="EMBL" id="MFC4665029.1"/>
    </source>
</evidence>
<evidence type="ECO:0000313" key="3">
    <source>
        <dbReference type="Proteomes" id="UP001596020"/>
    </source>
</evidence>
<gene>
    <name evidence="2" type="ORF">ACFO3G_00055</name>
</gene>
<reference evidence="3" key="1">
    <citation type="journal article" date="2019" name="Int. J. Syst. Evol. Microbiol.">
        <title>The Global Catalogue of Microorganisms (GCM) 10K type strain sequencing project: providing services to taxonomists for standard genome sequencing and annotation.</title>
        <authorList>
            <consortium name="The Broad Institute Genomics Platform"/>
            <consortium name="The Broad Institute Genome Sequencing Center for Infectious Disease"/>
            <person name="Wu L."/>
            <person name="Ma J."/>
        </authorList>
    </citation>
    <scope>NUCLEOTIDE SEQUENCE [LARGE SCALE GENOMIC DNA]</scope>
    <source>
        <strain evidence="3">CGMCC 4.7357</strain>
    </source>
</reference>
<dbReference type="Proteomes" id="UP001596020">
    <property type="component" value="Unassembled WGS sequence"/>
</dbReference>
<protein>
    <submittedName>
        <fullName evidence="2">Thioesterase family protein</fullName>
    </submittedName>
</protein>
<dbReference type="PIRSF" id="PIRSF014972">
    <property type="entry name" value="FlK"/>
    <property type="match status" value="1"/>
</dbReference>
<comment type="caution">
    <text evidence="2">The sequence shown here is derived from an EMBL/GenBank/DDBJ whole genome shotgun (WGS) entry which is preliminary data.</text>
</comment>
<proteinExistence type="predicted"/>
<dbReference type="SUPFAM" id="SSF54637">
    <property type="entry name" value="Thioesterase/thiol ester dehydrase-isomerase"/>
    <property type="match status" value="1"/>
</dbReference>
<evidence type="ECO:0000259" key="1">
    <source>
        <dbReference type="Pfam" id="PF22636"/>
    </source>
</evidence>
<dbReference type="EMBL" id="JBHSGO010000003">
    <property type="protein sequence ID" value="MFC4665029.1"/>
    <property type="molecule type" value="Genomic_DNA"/>
</dbReference>
<feature type="domain" description="Fluoroacetyl-CoA-specific thioesterase-like" evidence="1">
    <location>
        <begin position="16"/>
        <end position="117"/>
    </location>
</feature>
<dbReference type="InterPro" id="IPR054485">
    <property type="entry name" value="FlK-like_dom"/>
</dbReference>
<organism evidence="2 3">
    <name type="scientific">Falsiporphyromonas endometrii</name>
    <dbReference type="NCBI Taxonomy" id="1387297"/>
    <lineage>
        <taxon>Bacteria</taxon>
        <taxon>Pseudomonadati</taxon>
        <taxon>Bacteroidota</taxon>
        <taxon>Bacteroidia</taxon>
        <taxon>Bacteroidales</taxon>
        <taxon>Porphyromonadaceae</taxon>
        <taxon>Falsiporphyromonas</taxon>
    </lineage>
</organism>
<sequence length="123" mass="13229">MIEVGLSKSAKTKVLKENTAVSVGSGDLSVFATPMMVALMENAALSVIQPFLSDEESSVGILINVKHTRASAIGREVIATATIKEVDGRRIVFDVKAEDELGEIGSGVHERFIINKQKFLSKL</sequence>
<dbReference type="InterPro" id="IPR029069">
    <property type="entry name" value="HotDog_dom_sf"/>
</dbReference>
<dbReference type="RefSeq" id="WP_380076787.1">
    <property type="nucleotide sequence ID" value="NZ_JBHSGO010000003.1"/>
</dbReference>
<name>A0ABV9K4P0_9PORP</name>
<dbReference type="InterPro" id="IPR025540">
    <property type="entry name" value="FlK"/>
</dbReference>
<dbReference type="PANTHER" id="PTHR36934:SF1">
    <property type="entry name" value="THIOESTERASE DOMAIN-CONTAINING PROTEIN"/>
    <property type="match status" value="1"/>
</dbReference>
<keyword evidence="3" id="KW-1185">Reference proteome</keyword>
<dbReference type="PANTHER" id="PTHR36934">
    <property type="entry name" value="BLR0278 PROTEIN"/>
    <property type="match status" value="1"/>
</dbReference>
<dbReference type="Gene3D" id="3.10.129.10">
    <property type="entry name" value="Hotdog Thioesterase"/>
    <property type="match status" value="1"/>
</dbReference>